<protein>
    <recommendedName>
        <fullName evidence="4 5">Adenylyl-sulfate kinase</fullName>
        <ecNumber evidence="4 5">2.7.1.25</ecNumber>
    </recommendedName>
    <alternativeName>
        <fullName evidence="4">APS kinase</fullName>
    </alternativeName>
    <alternativeName>
        <fullName evidence="4">ATP adenosine-5'-phosphosulfate 3'-phosphotransferase</fullName>
    </alternativeName>
    <alternativeName>
        <fullName evidence="4">Adenosine-5'-phosphosulfate kinase</fullName>
    </alternativeName>
</protein>
<evidence type="ECO:0000256" key="5">
    <source>
        <dbReference type="RuleBase" id="RU004347"/>
    </source>
</evidence>
<comment type="similarity">
    <text evidence="4 5">Belongs to the APS kinase family.</text>
</comment>
<evidence type="ECO:0000256" key="1">
    <source>
        <dbReference type="ARBA" id="ARBA00022679"/>
    </source>
</evidence>
<comment type="catalytic activity">
    <reaction evidence="4 5">
        <text>adenosine 5'-phosphosulfate + ATP = 3'-phosphoadenylyl sulfate + ADP + H(+)</text>
        <dbReference type="Rhea" id="RHEA:24152"/>
        <dbReference type="ChEBI" id="CHEBI:15378"/>
        <dbReference type="ChEBI" id="CHEBI:30616"/>
        <dbReference type="ChEBI" id="CHEBI:58243"/>
        <dbReference type="ChEBI" id="CHEBI:58339"/>
        <dbReference type="ChEBI" id="CHEBI:456216"/>
        <dbReference type="EC" id="2.7.1.25"/>
    </reaction>
</comment>
<keyword evidence="1 4" id="KW-0808">Transferase</keyword>
<dbReference type="PANTHER" id="PTHR42700:SF3">
    <property type="entry name" value="BIFUNCTIONAL SAT_APS KINASE-RELATED"/>
    <property type="match status" value="1"/>
</dbReference>
<evidence type="ECO:0000313" key="8">
    <source>
        <dbReference type="Proteomes" id="UP000765224"/>
    </source>
</evidence>
<dbReference type="InterPro" id="IPR059117">
    <property type="entry name" value="APS_kinase_dom"/>
</dbReference>
<dbReference type="PANTHER" id="PTHR42700">
    <property type="entry name" value="SULFATE ADENYLYLTRANSFERASE"/>
    <property type="match status" value="1"/>
</dbReference>
<evidence type="ECO:0000256" key="3">
    <source>
        <dbReference type="ARBA" id="ARBA00022840"/>
    </source>
</evidence>
<name>A0ABS6PH88_9PSED</name>
<dbReference type="EMBL" id="JAHSTS010000002">
    <property type="protein sequence ID" value="MBV4459407.1"/>
    <property type="molecule type" value="Genomic_DNA"/>
</dbReference>
<dbReference type="HAMAP" id="MF_00065">
    <property type="entry name" value="Adenylyl_sulf_kinase"/>
    <property type="match status" value="1"/>
</dbReference>
<dbReference type="InterPro" id="IPR002891">
    <property type="entry name" value="APS"/>
</dbReference>
<evidence type="ECO:0000313" key="7">
    <source>
        <dbReference type="EMBL" id="MBV4459407.1"/>
    </source>
</evidence>
<keyword evidence="3 4" id="KW-0067">ATP-binding</keyword>
<comment type="pathway">
    <text evidence="4 5">Sulfur metabolism; hydrogen sulfide biosynthesis; sulfite from sulfate: step 2/3.</text>
</comment>
<feature type="active site" description="Phosphoserine intermediate" evidence="4">
    <location>
        <position position="113"/>
    </location>
</feature>
<keyword evidence="4" id="KW-0597">Phosphoprotein</keyword>
<reference evidence="7 8" key="1">
    <citation type="submission" date="2021-06" db="EMBL/GenBank/DDBJ databases">
        <title>Updating the genus Pseudomonas: Description of 43 new species and partition of the Pseudomonas putida group.</title>
        <authorList>
            <person name="Girard L."/>
            <person name="Lood C."/>
            <person name="Vandamme P."/>
            <person name="Rokni-Zadeh H."/>
            <person name="Van Noort V."/>
            <person name="Hofte M."/>
            <person name="Lavigne R."/>
            <person name="De Mot R."/>
        </authorList>
    </citation>
    <scope>NUCLEOTIDE SEQUENCE [LARGE SCALE GENOMIC DNA]</scope>
    <source>
        <strain evidence="7 8">COR58</strain>
    </source>
</reference>
<evidence type="ECO:0000256" key="4">
    <source>
        <dbReference type="HAMAP-Rule" id="MF_00065"/>
    </source>
</evidence>
<accession>A0ABS6PH88</accession>
<feature type="domain" description="APS kinase" evidence="6">
    <location>
        <begin position="32"/>
        <end position="181"/>
    </location>
</feature>
<comment type="function">
    <text evidence="4 5">Catalyzes the synthesis of activated sulfate.</text>
</comment>
<organism evidence="7 8">
    <name type="scientific">Pseudomonas ekonensis</name>
    <dbReference type="NCBI Taxonomy" id="2842353"/>
    <lineage>
        <taxon>Bacteria</taxon>
        <taxon>Pseudomonadati</taxon>
        <taxon>Pseudomonadota</taxon>
        <taxon>Gammaproteobacteria</taxon>
        <taxon>Pseudomonadales</taxon>
        <taxon>Pseudomonadaceae</taxon>
        <taxon>Pseudomonas</taxon>
    </lineage>
</organism>
<dbReference type="Pfam" id="PF01583">
    <property type="entry name" value="APS_kinase"/>
    <property type="match status" value="1"/>
</dbReference>
<evidence type="ECO:0000256" key="2">
    <source>
        <dbReference type="ARBA" id="ARBA00022741"/>
    </source>
</evidence>
<keyword evidence="4 5" id="KW-0418">Kinase</keyword>
<dbReference type="NCBIfam" id="NF003013">
    <property type="entry name" value="PRK03846.1"/>
    <property type="match status" value="1"/>
</dbReference>
<dbReference type="GO" id="GO:0004020">
    <property type="term" value="F:adenylylsulfate kinase activity"/>
    <property type="evidence" value="ECO:0007669"/>
    <property type="project" value="UniProtKB-EC"/>
</dbReference>
<dbReference type="NCBIfam" id="TIGR00455">
    <property type="entry name" value="apsK"/>
    <property type="match status" value="1"/>
</dbReference>
<sequence length="211" mass="22943">MNRTTTDAIENLVLHPTRVTPADRERLFSQRPLTLWFTGLSGAGKSTLAFALEKLLVDSGRPAFVLDGDNVRHGLCKGLSFSTEDRSENIRRIAEVARLMNEAGLIAIVACISPCRLQREQAREIIGDERFLEIYLNTPLSVCEGLDPKGLYRKARAGLIPDFTGVSATYEAPEAPALTLDASEKSISVCLGEILDKVEGWGAARPGSSSL</sequence>
<feature type="binding site" evidence="4">
    <location>
        <begin position="39"/>
        <end position="46"/>
    </location>
    <ligand>
        <name>ATP</name>
        <dbReference type="ChEBI" id="CHEBI:30616"/>
    </ligand>
</feature>
<comment type="caution">
    <text evidence="7">The sequence shown here is derived from an EMBL/GenBank/DDBJ whole genome shotgun (WGS) entry which is preliminary data.</text>
</comment>
<dbReference type="InterPro" id="IPR050512">
    <property type="entry name" value="Sulf_AdTrans/APS_kinase"/>
</dbReference>
<evidence type="ECO:0000259" key="6">
    <source>
        <dbReference type="Pfam" id="PF01583"/>
    </source>
</evidence>
<dbReference type="EC" id="2.7.1.25" evidence="4 5"/>
<keyword evidence="2 4" id="KW-0547">Nucleotide-binding</keyword>
<gene>
    <name evidence="4 7" type="primary">cysC</name>
    <name evidence="7" type="ORF">KVG96_15745</name>
</gene>
<dbReference type="RefSeq" id="WP_217892959.1">
    <property type="nucleotide sequence ID" value="NZ_JAHSTS010000002.1"/>
</dbReference>
<proteinExistence type="inferred from homology"/>
<keyword evidence="8" id="KW-1185">Reference proteome</keyword>
<dbReference type="Proteomes" id="UP000765224">
    <property type="component" value="Unassembled WGS sequence"/>
</dbReference>
<dbReference type="CDD" id="cd02027">
    <property type="entry name" value="APSK"/>
    <property type="match status" value="1"/>
</dbReference>